<keyword evidence="7" id="KW-0464">Manganese</keyword>
<dbReference type="PANTHER" id="PTHR35529:SF1">
    <property type="entry name" value="MANGANESE EFFLUX PUMP MNTP-RELATED"/>
    <property type="match status" value="1"/>
</dbReference>
<evidence type="ECO:0000256" key="8">
    <source>
        <dbReference type="SAM" id="Phobius"/>
    </source>
</evidence>
<evidence type="ECO:0000256" key="4">
    <source>
        <dbReference type="ARBA" id="ARBA00022989"/>
    </source>
</evidence>
<sequence length="199" mass="21168">MSTLELVVLSAALGTDLFSVAIPIGMNRVRKKVILRAAVVFAVFHIVMILTGYYIGHWLGTMVEHLGSYHINASSALVENWASILGAVVLVGLGAYMIKQSLSEADPTEVKKHPLKGMTLIMLATSVSIDALAAGFSLGMMDVDLLKLSVILGVVIFMIATIGLGLGRRMGRYIGTRSEIVGGSVLVLLGAHILYTTLS</sequence>
<accession>A0A644TPR3</accession>
<dbReference type="InterPro" id="IPR003810">
    <property type="entry name" value="Mntp/YtaF"/>
</dbReference>
<evidence type="ECO:0000256" key="1">
    <source>
        <dbReference type="ARBA" id="ARBA00022448"/>
    </source>
</evidence>
<dbReference type="PANTHER" id="PTHR35529">
    <property type="entry name" value="MANGANESE EFFLUX PUMP MNTP-RELATED"/>
    <property type="match status" value="1"/>
</dbReference>
<evidence type="ECO:0000313" key="9">
    <source>
        <dbReference type="EMBL" id="MPL68986.1"/>
    </source>
</evidence>
<feature type="transmembrane region" description="Helical" evidence="8">
    <location>
        <begin position="119"/>
        <end position="139"/>
    </location>
</feature>
<dbReference type="HAMAP" id="MF_01521">
    <property type="entry name" value="MntP_pump"/>
    <property type="match status" value="1"/>
</dbReference>
<evidence type="ECO:0000256" key="6">
    <source>
        <dbReference type="ARBA" id="ARBA00023136"/>
    </source>
</evidence>
<keyword evidence="4 8" id="KW-1133">Transmembrane helix</keyword>
<evidence type="ECO:0000256" key="3">
    <source>
        <dbReference type="ARBA" id="ARBA00022692"/>
    </source>
</evidence>
<name>A0A644TPR3_9ZZZZ</name>
<feature type="transmembrane region" description="Helical" evidence="8">
    <location>
        <begin position="145"/>
        <end position="167"/>
    </location>
</feature>
<organism evidence="9">
    <name type="scientific">bioreactor metagenome</name>
    <dbReference type="NCBI Taxonomy" id="1076179"/>
    <lineage>
        <taxon>unclassified sequences</taxon>
        <taxon>metagenomes</taxon>
        <taxon>ecological metagenomes</taxon>
    </lineage>
</organism>
<dbReference type="EMBL" id="VSSQ01000044">
    <property type="protein sequence ID" value="MPL68986.1"/>
    <property type="molecule type" value="Genomic_DNA"/>
</dbReference>
<dbReference type="GO" id="GO:0006811">
    <property type="term" value="P:monoatomic ion transport"/>
    <property type="evidence" value="ECO:0007669"/>
    <property type="project" value="UniProtKB-KW"/>
</dbReference>
<proteinExistence type="inferred from homology"/>
<keyword evidence="1" id="KW-0813">Transport</keyword>
<dbReference type="AlphaFoldDB" id="A0A644TPR3"/>
<keyword evidence="6 8" id="KW-0472">Membrane</keyword>
<reference evidence="9" key="1">
    <citation type="submission" date="2019-08" db="EMBL/GenBank/DDBJ databases">
        <authorList>
            <person name="Kucharzyk K."/>
            <person name="Murdoch R.W."/>
            <person name="Higgins S."/>
            <person name="Loffler F."/>
        </authorList>
    </citation>
    <scope>NUCLEOTIDE SEQUENCE</scope>
</reference>
<comment type="caution">
    <text evidence="9">The sequence shown here is derived from an EMBL/GenBank/DDBJ whole genome shotgun (WGS) entry which is preliminary data.</text>
</comment>
<feature type="transmembrane region" description="Helical" evidence="8">
    <location>
        <begin position="6"/>
        <end position="26"/>
    </location>
</feature>
<dbReference type="InterPro" id="IPR022929">
    <property type="entry name" value="Put_MntP"/>
</dbReference>
<keyword evidence="3 8" id="KW-0812">Transmembrane</keyword>
<feature type="transmembrane region" description="Helical" evidence="8">
    <location>
        <begin position="179"/>
        <end position="198"/>
    </location>
</feature>
<feature type="transmembrane region" description="Helical" evidence="8">
    <location>
        <begin position="33"/>
        <end position="56"/>
    </location>
</feature>
<evidence type="ECO:0000256" key="5">
    <source>
        <dbReference type="ARBA" id="ARBA00023065"/>
    </source>
</evidence>
<keyword evidence="5" id="KW-0406">Ion transport</keyword>
<gene>
    <name evidence="9" type="primary">mntP_6</name>
    <name evidence="9" type="ORF">SDC9_14719</name>
</gene>
<keyword evidence="2" id="KW-1003">Cell membrane</keyword>
<dbReference type="Pfam" id="PF02659">
    <property type="entry name" value="Mntp"/>
    <property type="match status" value="1"/>
</dbReference>
<evidence type="ECO:0000256" key="7">
    <source>
        <dbReference type="ARBA" id="ARBA00023211"/>
    </source>
</evidence>
<feature type="transmembrane region" description="Helical" evidence="8">
    <location>
        <begin position="76"/>
        <end position="98"/>
    </location>
</feature>
<protein>
    <submittedName>
        <fullName evidence="9">Putative manganese efflux pump MntP</fullName>
    </submittedName>
</protein>
<evidence type="ECO:0000256" key="2">
    <source>
        <dbReference type="ARBA" id="ARBA00022475"/>
    </source>
</evidence>